<protein>
    <submittedName>
        <fullName evidence="2">Uncharacterized protein</fullName>
    </submittedName>
</protein>
<reference evidence="2" key="1">
    <citation type="journal article" date="2020" name="Stud. Mycol.">
        <title>101 Dothideomycetes genomes: a test case for predicting lifestyles and emergence of pathogens.</title>
        <authorList>
            <person name="Haridas S."/>
            <person name="Albert R."/>
            <person name="Binder M."/>
            <person name="Bloem J."/>
            <person name="Labutti K."/>
            <person name="Salamov A."/>
            <person name="Andreopoulos B."/>
            <person name="Baker S."/>
            <person name="Barry K."/>
            <person name="Bills G."/>
            <person name="Bluhm B."/>
            <person name="Cannon C."/>
            <person name="Castanera R."/>
            <person name="Culley D."/>
            <person name="Daum C."/>
            <person name="Ezra D."/>
            <person name="Gonzalez J."/>
            <person name="Henrissat B."/>
            <person name="Kuo A."/>
            <person name="Liang C."/>
            <person name="Lipzen A."/>
            <person name="Lutzoni F."/>
            <person name="Magnuson J."/>
            <person name="Mondo S."/>
            <person name="Nolan M."/>
            <person name="Ohm R."/>
            <person name="Pangilinan J."/>
            <person name="Park H.-J."/>
            <person name="Ramirez L."/>
            <person name="Alfaro M."/>
            <person name="Sun H."/>
            <person name="Tritt A."/>
            <person name="Yoshinaga Y."/>
            <person name="Zwiers L.-H."/>
            <person name="Turgeon B."/>
            <person name="Goodwin S."/>
            <person name="Spatafora J."/>
            <person name="Crous P."/>
            <person name="Grigoriev I."/>
        </authorList>
    </citation>
    <scope>NUCLEOTIDE SEQUENCE</scope>
    <source>
        <strain evidence="2">CBS 279.74</strain>
    </source>
</reference>
<keyword evidence="3" id="KW-1185">Reference proteome</keyword>
<dbReference type="EMBL" id="MU005765">
    <property type="protein sequence ID" value="KAF2713939.1"/>
    <property type="molecule type" value="Genomic_DNA"/>
</dbReference>
<dbReference type="Proteomes" id="UP000799428">
    <property type="component" value="Unassembled WGS sequence"/>
</dbReference>
<gene>
    <name evidence="2" type="ORF">K504DRAFT_518063</name>
</gene>
<evidence type="ECO:0000313" key="3">
    <source>
        <dbReference type="Proteomes" id="UP000799428"/>
    </source>
</evidence>
<proteinExistence type="predicted"/>
<dbReference type="OrthoDB" id="10610640at2759"/>
<feature type="region of interest" description="Disordered" evidence="1">
    <location>
        <begin position="1"/>
        <end position="27"/>
    </location>
</feature>
<sequence length="234" mass="26501">MSPVRKTATSAGKGKKSGFARAKERATSAIRKTSLNNRLEQASRVTKKVGRIAKFATKTVPRKIVRIAKTCIEYTRSDKGMNTDMDGDIHTEVDTATGMDIDVEMGAEFAVDMDVDIDPKKEIFQVIKSGFEHWSSEKGYHEFVNQEKVAAAKEFLQHAKDELDLVNPTTVDLRTVWNLADIAFWSEFLENNAETKEQKGLKKVVDSIRALICDRKAFTSRWDRNTNIFFFPTE</sequence>
<accession>A0A6G1KM77</accession>
<organism evidence="2 3">
    <name type="scientific">Pleomassaria siparia CBS 279.74</name>
    <dbReference type="NCBI Taxonomy" id="1314801"/>
    <lineage>
        <taxon>Eukaryota</taxon>
        <taxon>Fungi</taxon>
        <taxon>Dikarya</taxon>
        <taxon>Ascomycota</taxon>
        <taxon>Pezizomycotina</taxon>
        <taxon>Dothideomycetes</taxon>
        <taxon>Pleosporomycetidae</taxon>
        <taxon>Pleosporales</taxon>
        <taxon>Pleomassariaceae</taxon>
        <taxon>Pleomassaria</taxon>
    </lineage>
</organism>
<name>A0A6G1KM77_9PLEO</name>
<dbReference type="AlphaFoldDB" id="A0A6G1KM77"/>
<evidence type="ECO:0000256" key="1">
    <source>
        <dbReference type="SAM" id="MobiDB-lite"/>
    </source>
</evidence>
<evidence type="ECO:0000313" key="2">
    <source>
        <dbReference type="EMBL" id="KAF2713939.1"/>
    </source>
</evidence>